<dbReference type="InterPro" id="IPR000871">
    <property type="entry name" value="Beta-lactam_class-A"/>
</dbReference>
<dbReference type="RefSeq" id="WP_345631572.1">
    <property type="nucleotide sequence ID" value="NZ_BAABJQ010000011.1"/>
</dbReference>
<evidence type="ECO:0000259" key="2">
    <source>
        <dbReference type="Pfam" id="PF13354"/>
    </source>
</evidence>
<organism evidence="3 4">
    <name type="scientific">Rugosimonospora acidiphila</name>
    <dbReference type="NCBI Taxonomy" id="556531"/>
    <lineage>
        <taxon>Bacteria</taxon>
        <taxon>Bacillati</taxon>
        <taxon>Actinomycetota</taxon>
        <taxon>Actinomycetes</taxon>
        <taxon>Micromonosporales</taxon>
        <taxon>Micromonosporaceae</taxon>
        <taxon>Rugosimonospora</taxon>
    </lineage>
</organism>
<name>A0ABP9RYH1_9ACTN</name>
<feature type="region of interest" description="Disordered" evidence="1">
    <location>
        <begin position="186"/>
        <end position="212"/>
    </location>
</feature>
<dbReference type="Gene3D" id="3.40.710.10">
    <property type="entry name" value="DD-peptidase/beta-lactamase superfamily"/>
    <property type="match status" value="1"/>
</dbReference>
<gene>
    <name evidence="3" type="ORF">GCM10023322_39750</name>
</gene>
<accession>A0ABP9RYH1</accession>
<keyword evidence="4" id="KW-1185">Reference proteome</keyword>
<dbReference type="SUPFAM" id="SSF56601">
    <property type="entry name" value="beta-lactamase/transpeptidase-like"/>
    <property type="match status" value="1"/>
</dbReference>
<dbReference type="EMBL" id="BAABJQ010000011">
    <property type="protein sequence ID" value="GAA5188632.1"/>
    <property type="molecule type" value="Genomic_DNA"/>
</dbReference>
<evidence type="ECO:0000313" key="3">
    <source>
        <dbReference type="EMBL" id="GAA5188632.1"/>
    </source>
</evidence>
<dbReference type="PANTHER" id="PTHR35333:SF3">
    <property type="entry name" value="BETA-LACTAMASE-TYPE TRANSPEPTIDASE FOLD CONTAINING PROTEIN"/>
    <property type="match status" value="1"/>
</dbReference>
<proteinExistence type="predicted"/>
<evidence type="ECO:0000256" key="1">
    <source>
        <dbReference type="SAM" id="MobiDB-lite"/>
    </source>
</evidence>
<dbReference type="PANTHER" id="PTHR35333">
    <property type="entry name" value="BETA-LACTAMASE"/>
    <property type="match status" value="1"/>
</dbReference>
<reference evidence="4" key="1">
    <citation type="journal article" date="2019" name="Int. J. Syst. Evol. Microbiol.">
        <title>The Global Catalogue of Microorganisms (GCM) 10K type strain sequencing project: providing services to taxonomists for standard genome sequencing and annotation.</title>
        <authorList>
            <consortium name="The Broad Institute Genomics Platform"/>
            <consortium name="The Broad Institute Genome Sequencing Center for Infectious Disease"/>
            <person name="Wu L."/>
            <person name="Ma J."/>
        </authorList>
    </citation>
    <scope>NUCLEOTIDE SEQUENCE [LARGE SCALE GENOMIC DNA]</scope>
    <source>
        <strain evidence="4">JCM 18304</strain>
    </source>
</reference>
<evidence type="ECO:0000313" key="4">
    <source>
        <dbReference type="Proteomes" id="UP001501570"/>
    </source>
</evidence>
<sequence length="334" mass="35458">MIIAIVLAGAMVIIYGVYAGPGGQSASASGTTTWGGASPSPSPSPKVDPAIAVRAAVASYLGPSGTHAALALLDQDTGEKVLYQQDQQFDTASIIKVDILATVLYQHQQANQKLSSTEDANAVKMITQSDNDAATALWNDLGGADGLAAANRVFGLTETVPGTDGYWGLTKTTAADQLRLLQVISNPPAANTPTDPPDGAPPASAAGHGTPGPLDAASCDYIFSLMNRVESDQRWGGSRRREQAGDQRVREERLAVLQRRQLQMDRQQRRPDHRARARLAGGGAVQLPPQRAERHRPDPARGRPRRERAALGVLSGEKQDRRVGGGRCLTCYGR</sequence>
<comment type="caution">
    <text evidence="3">The sequence shown here is derived from an EMBL/GenBank/DDBJ whole genome shotgun (WGS) entry which is preliminary data.</text>
</comment>
<feature type="region of interest" description="Disordered" evidence="1">
    <location>
        <begin position="261"/>
        <end position="310"/>
    </location>
</feature>
<dbReference type="Proteomes" id="UP001501570">
    <property type="component" value="Unassembled WGS sequence"/>
</dbReference>
<dbReference type="InterPro" id="IPR045155">
    <property type="entry name" value="Beta-lactam_cat"/>
</dbReference>
<protein>
    <recommendedName>
        <fullName evidence="2">Beta-lactamase class A catalytic domain-containing protein</fullName>
    </recommendedName>
</protein>
<dbReference type="Pfam" id="PF13354">
    <property type="entry name" value="Beta-lactamase2"/>
    <property type="match status" value="1"/>
</dbReference>
<feature type="compositionally biased region" description="Low complexity" evidence="1">
    <location>
        <begin position="201"/>
        <end position="212"/>
    </location>
</feature>
<dbReference type="InterPro" id="IPR012338">
    <property type="entry name" value="Beta-lactam/transpept-like"/>
</dbReference>
<feature type="domain" description="Beta-lactamase class A catalytic" evidence="2">
    <location>
        <begin position="72"/>
        <end position="115"/>
    </location>
</feature>
<feature type="compositionally biased region" description="Basic and acidic residues" evidence="1">
    <location>
        <begin position="291"/>
        <end position="301"/>
    </location>
</feature>